<name>A0A813BUX9_9DINO</name>
<dbReference type="AlphaFoldDB" id="A0A813BUX9"/>
<feature type="region of interest" description="Disordered" evidence="1">
    <location>
        <begin position="384"/>
        <end position="433"/>
    </location>
</feature>
<evidence type="ECO:0000313" key="3">
    <source>
        <dbReference type="Proteomes" id="UP000601435"/>
    </source>
</evidence>
<accession>A0A813BUX9</accession>
<evidence type="ECO:0000313" key="2">
    <source>
        <dbReference type="EMBL" id="CAE7925619.1"/>
    </source>
</evidence>
<evidence type="ECO:0000256" key="1">
    <source>
        <dbReference type="SAM" id="MobiDB-lite"/>
    </source>
</evidence>
<reference evidence="2" key="1">
    <citation type="submission" date="2021-02" db="EMBL/GenBank/DDBJ databases">
        <authorList>
            <person name="Dougan E. K."/>
            <person name="Rhodes N."/>
            <person name="Thang M."/>
            <person name="Chan C."/>
        </authorList>
    </citation>
    <scope>NUCLEOTIDE SEQUENCE</scope>
</reference>
<feature type="non-terminal residue" evidence="2">
    <location>
        <position position="1"/>
    </location>
</feature>
<feature type="compositionally biased region" description="Acidic residues" evidence="1">
    <location>
        <begin position="418"/>
        <end position="433"/>
    </location>
</feature>
<feature type="compositionally biased region" description="Pro residues" evidence="1">
    <location>
        <begin position="399"/>
        <end position="412"/>
    </location>
</feature>
<feature type="non-terminal residue" evidence="2">
    <location>
        <position position="433"/>
    </location>
</feature>
<comment type="caution">
    <text evidence="2">The sequence shown here is derived from an EMBL/GenBank/DDBJ whole genome shotgun (WGS) entry which is preliminary data.</text>
</comment>
<sequence>DPLPGTSPRPEETISRSSLESSLPVCPADWLAKGTALTAAGSLTGKERLCRAWRAGAWAKLVLAGTVGTPNSSPPLNLPSRFYVVLGGEGHEPGLYRSFRDFAQAAGPFPGSTAVCHGFPSELEARAYTCAAGLLWPPSFSLEDLTPYHVTRQLMVYEHPSHDGDGITECLAAVVLKRDLGFLLALPRGVLDDAEVAQGLVAPVDALLGPTHPSEVLSMLQSPSGLVAGDGRPVQFTLADLSVDALSRLSPYDPEEPPELMVAFDAGSPDLVPEPAALLSAAQAWVADPDMAASERVTFYSADEAPVGAQASEPKKPRPVLHLSRPKRTTMAGLAAQLDTLVATLPAISNKLAEVDQKQQELATMVTSGAAAPLKQPLRTASALGAGSKAAGPLALTIGPPPGSRHPPPGPPGKAAEETADLEEAIEEADPLQ</sequence>
<organism evidence="2 3">
    <name type="scientific">Symbiodinium necroappetens</name>
    <dbReference type="NCBI Taxonomy" id="1628268"/>
    <lineage>
        <taxon>Eukaryota</taxon>
        <taxon>Sar</taxon>
        <taxon>Alveolata</taxon>
        <taxon>Dinophyceae</taxon>
        <taxon>Suessiales</taxon>
        <taxon>Symbiodiniaceae</taxon>
        <taxon>Symbiodinium</taxon>
    </lineage>
</organism>
<keyword evidence="3" id="KW-1185">Reference proteome</keyword>
<feature type="compositionally biased region" description="Low complexity" evidence="1">
    <location>
        <begin position="384"/>
        <end position="396"/>
    </location>
</feature>
<feature type="region of interest" description="Disordered" evidence="1">
    <location>
        <begin position="1"/>
        <end position="20"/>
    </location>
</feature>
<dbReference type="EMBL" id="CAJNJA010079586">
    <property type="protein sequence ID" value="CAE7925619.1"/>
    <property type="molecule type" value="Genomic_DNA"/>
</dbReference>
<dbReference type="Proteomes" id="UP000601435">
    <property type="component" value="Unassembled WGS sequence"/>
</dbReference>
<gene>
    <name evidence="2" type="ORF">SNEC2469_LOCUS32042</name>
</gene>
<dbReference type="OrthoDB" id="437370at2759"/>
<protein>
    <submittedName>
        <fullName evidence="2">Uncharacterized protein</fullName>
    </submittedName>
</protein>
<proteinExistence type="predicted"/>